<feature type="compositionally biased region" description="Polar residues" evidence="3">
    <location>
        <begin position="73"/>
        <end position="87"/>
    </location>
</feature>
<evidence type="ECO:0000256" key="4">
    <source>
        <dbReference type="SAM" id="Phobius"/>
    </source>
</evidence>
<dbReference type="NCBIfam" id="NF033747">
    <property type="entry name" value="class_E_sortase"/>
    <property type="match status" value="1"/>
</dbReference>
<dbReference type="AlphaFoldDB" id="A0A6L9SXD5"/>
<protein>
    <submittedName>
        <fullName evidence="5">Class E sortase</fullName>
    </submittedName>
</protein>
<reference evidence="5 6" key="1">
    <citation type="submission" date="2019-10" db="EMBL/GenBank/DDBJ databases">
        <title>Bifidobacterium from non-human primates.</title>
        <authorList>
            <person name="Modesto M."/>
        </authorList>
    </citation>
    <scope>NUCLEOTIDE SEQUENCE [LARGE SCALE GENOMIC DNA]</scope>
    <source>
        <strain evidence="5 6">SMA15</strain>
    </source>
</reference>
<evidence type="ECO:0000313" key="5">
    <source>
        <dbReference type="EMBL" id="NEG56092.1"/>
    </source>
</evidence>
<dbReference type="NCBIfam" id="TIGR01076">
    <property type="entry name" value="sortase_fam"/>
    <property type="match status" value="1"/>
</dbReference>
<feature type="region of interest" description="Disordered" evidence="3">
    <location>
        <begin position="73"/>
        <end position="103"/>
    </location>
</feature>
<feature type="transmembrane region" description="Helical" evidence="4">
    <location>
        <begin position="38"/>
        <end position="62"/>
    </location>
</feature>
<evidence type="ECO:0000256" key="3">
    <source>
        <dbReference type="SAM" id="MobiDB-lite"/>
    </source>
</evidence>
<feature type="transmembrane region" description="Helical" evidence="4">
    <location>
        <begin position="292"/>
        <end position="313"/>
    </location>
</feature>
<feature type="active site" description="Proton donor/acceptor" evidence="2">
    <location>
        <position position="162"/>
    </location>
</feature>
<evidence type="ECO:0000256" key="1">
    <source>
        <dbReference type="ARBA" id="ARBA00022801"/>
    </source>
</evidence>
<dbReference type="EMBL" id="WHZV01000011">
    <property type="protein sequence ID" value="NEG56092.1"/>
    <property type="molecule type" value="Genomic_DNA"/>
</dbReference>
<keyword evidence="1" id="KW-0378">Hydrolase</keyword>
<dbReference type="InterPro" id="IPR005754">
    <property type="entry name" value="Sortase"/>
</dbReference>
<feature type="region of interest" description="Disordered" evidence="3">
    <location>
        <begin position="1"/>
        <end position="28"/>
    </location>
</feature>
<keyword evidence="6" id="KW-1185">Reference proteome</keyword>
<dbReference type="InterPro" id="IPR023365">
    <property type="entry name" value="Sortase_dom-sf"/>
</dbReference>
<dbReference type="SUPFAM" id="SSF63817">
    <property type="entry name" value="Sortase"/>
    <property type="match status" value="1"/>
</dbReference>
<accession>A0A6L9SXD5</accession>
<sequence>MRHSARHMSGVRGGAGPRPGAPMPGAPARRRGPLWQALGILAEILITFAIVCTLYIVWQMWWTGVEAERTQVETRQQVSWSDPTASGDTKIAKAQEGDAPVQPTSANYGDLISQLYIPRFGQDWQRNVVEGTDAAQLARHGLGHYTNTQMPGQVGNFAIAGHRNGYGEPLGDVDKLQEGDPIIVRTQDYWYVYTFTKYRIVNPEDVYVIAPDPDNTGAQPTKRMITLTTCEPKYSTPIHRWIVWGELKYWAKVSDGIPQELSTTDASGKVKFASTSSTTMSLPARLGSLKPVVIGALLAWAVLFIAAAVAWRWPVLAAIREGRRNRPDASIYGGLLRLQPGVLPVRLILFLLLAVAASAALFEWTFPWAATTIPYLQQMSNFAVS</sequence>
<dbReference type="InterPro" id="IPR053465">
    <property type="entry name" value="Sortase_Class_E"/>
</dbReference>
<organism evidence="5 6">
    <name type="scientific">Bifidobacterium platyrrhinorum</name>
    <dbReference type="NCBI Taxonomy" id="2661628"/>
    <lineage>
        <taxon>Bacteria</taxon>
        <taxon>Bacillati</taxon>
        <taxon>Actinomycetota</taxon>
        <taxon>Actinomycetes</taxon>
        <taxon>Bifidobacteriales</taxon>
        <taxon>Bifidobacteriaceae</taxon>
        <taxon>Bifidobacterium</taxon>
    </lineage>
</organism>
<evidence type="ECO:0000256" key="2">
    <source>
        <dbReference type="PIRSR" id="PIRSR605754-1"/>
    </source>
</evidence>
<feature type="transmembrane region" description="Helical" evidence="4">
    <location>
        <begin position="347"/>
        <end position="366"/>
    </location>
</feature>
<dbReference type="Pfam" id="PF04203">
    <property type="entry name" value="Sortase"/>
    <property type="match status" value="1"/>
</dbReference>
<keyword evidence="4" id="KW-0812">Transmembrane</keyword>
<keyword evidence="4" id="KW-1133">Transmembrane helix</keyword>
<dbReference type="CDD" id="cd05830">
    <property type="entry name" value="Sortase_E"/>
    <property type="match status" value="1"/>
</dbReference>
<proteinExistence type="predicted"/>
<gene>
    <name evidence="5" type="ORF">GFD21_10075</name>
</gene>
<feature type="active site" description="Acyl-thioester intermediate" evidence="2">
    <location>
        <position position="230"/>
    </location>
</feature>
<evidence type="ECO:0000313" key="6">
    <source>
        <dbReference type="Proteomes" id="UP000483293"/>
    </source>
</evidence>
<comment type="caution">
    <text evidence="5">The sequence shown here is derived from an EMBL/GenBank/DDBJ whole genome shotgun (WGS) entry which is preliminary data.</text>
</comment>
<dbReference type="InterPro" id="IPR042003">
    <property type="entry name" value="Sortase_E"/>
</dbReference>
<name>A0A6L9SXD5_9BIFI</name>
<dbReference type="Proteomes" id="UP000483293">
    <property type="component" value="Unassembled WGS sequence"/>
</dbReference>
<dbReference type="GO" id="GO:0016787">
    <property type="term" value="F:hydrolase activity"/>
    <property type="evidence" value="ECO:0007669"/>
    <property type="project" value="UniProtKB-KW"/>
</dbReference>
<dbReference type="Gene3D" id="2.40.260.10">
    <property type="entry name" value="Sortase"/>
    <property type="match status" value="1"/>
</dbReference>
<keyword evidence="4" id="KW-0472">Membrane</keyword>